<sequence length="71" mass="8030">MILLPQFRDQHDNAQRMAELGYGVRLDLYRFTDAQLHGAIDRLWATPTCGTHSPTSARRSTRATGCTQPRT</sequence>
<evidence type="ECO:0000313" key="3">
    <source>
        <dbReference type="Proteomes" id="UP001600650"/>
    </source>
</evidence>
<dbReference type="EMBL" id="JBHVBU010000061">
    <property type="protein sequence ID" value="MFE7965509.1"/>
    <property type="molecule type" value="Genomic_DNA"/>
</dbReference>
<reference evidence="2 3" key="1">
    <citation type="submission" date="2024-09" db="EMBL/GenBank/DDBJ databases">
        <title>The Natural Products Discovery Center: Release of the First 8490 Sequenced Strains for Exploring Actinobacteria Biosynthetic Diversity.</title>
        <authorList>
            <person name="Kalkreuter E."/>
            <person name="Kautsar S.A."/>
            <person name="Yang D."/>
            <person name="Bader C.D."/>
            <person name="Teijaro C.N."/>
            <person name="Fluegel L."/>
            <person name="Davis C.M."/>
            <person name="Simpson J.R."/>
            <person name="Lauterbach L."/>
            <person name="Steele A.D."/>
            <person name="Gui C."/>
            <person name="Meng S."/>
            <person name="Li G."/>
            <person name="Viehrig K."/>
            <person name="Ye F."/>
            <person name="Su P."/>
            <person name="Kiefer A.F."/>
            <person name="Nichols A."/>
            <person name="Cepeda A.J."/>
            <person name="Yan W."/>
            <person name="Fan B."/>
            <person name="Jiang Y."/>
            <person name="Adhikari A."/>
            <person name="Zheng C.-J."/>
            <person name="Schuster L."/>
            <person name="Cowan T.M."/>
            <person name="Smanski M.J."/>
            <person name="Chevrette M.G."/>
            <person name="De Carvalho L.P.S."/>
            <person name="Shen B."/>
        </authorList>
    </citation>
    <scope>NUCLEOTIDE SEQUENCE [LARGE SCALE GENOMIC DNA]</scope>
    <source>
        <strain evidence="2 3">NPDC057399</strain>
    </source>
</reference>
<comment type="caution">
    <text evidence="2">The sequence shown here is derived from an EMBL/GenBank/DDBJ whole genome shotgun (WGS) entry which is preliminary data.</text>
</comment>
<gene>
    <name evidence="2" type="ORF">ACFU0X_21140</name>
</gene>
<dbReference type="Proteomes" id="UP001600650">
    <property type="component" value="Unassembled WGS sequence"/>
</dbReference>
<dbReference type="SUPFAM" id="SSF53756">
    <property type="entry name" value="UDP-Glycosyltransferase/glycogen phosphorylase"/>
    <property type="match status" value="1"/>
</dbReference>
<feature type="region of interest" description="Disordered" evidence="1">
    <location>
        <begin position="47"/>
        <end position="71"/>
    </location>
</feature>
<evidence type="ECO:0000313" key="2">
    <source>
        <dbReference type="EMBL" id="MFE7965509.1"/>
    </source>
</evidence>
<accession>A0ABW6JKK0</accession>
<protein>
    <submittedName>
        <fullName evidence="2">Uncharacterized protein</fullName>
    </submittedName>
</protein>
<keyword evidence="3" id="KW-1185">Reference proteome</keyword>
<dbReference type="Pfam" id="PF00201">
    <property type="entry name" value="UDPGT"/>
    <property type="match status" value="1"/>
</dbReference>
<dbReference type="InterPro" id="IPR002213">
    <property type="entry name" value="UDP_glucos_trans"/>
</dbReference>
<dbReference type="Gene3D" id="3.40.50.2000">
    <property type="entry name" value="Glycogen Phosphorylase B"/>
    <property type="match status" value="1"/>
</dbReference>
<feature type="compositionally biased region" description="Polar residues" evidence="1">
    <location>
        <begin position="48"/>
        <end position="71"/>
    </location>
</feature>
<dbReference type="RefSeq" id="WP_381727331.1">
    <property type="nucleotide sequence ID" value="NZ_JBHVBU010000061.1"/>
</dbReference>
<name>A0ABW6JKK0_STRCE</name>
<proteinExistence type="predicted"/>
<evidence type="ECO:0000256" key="1">
    <source>
        <dbReference type="SAM" id="MobiDB-lite"/>
    </source>
</evidence>
<organism evidence="2 3">
    <name type="scientific">Streptomyces cellulosae</name>
    <dbReference type="NCBI Taxonomy" id="1968"/>
    <lineage>
        <taxon>Bacteria</taxon>
        <taxon>Bacillati</taxon>
        <taxon>Actinomycetota</taxon>
        <taxon>Actinomycetes</taxon>
        <taxon>Kitasatosporales</taxon>
        <taxon>Streptomycetaceae</taxon>
        <taxon>Streptomyces</taxon>
    </lineage>
</organism>